<feature type="compositionally biased region" description="Basic and acidic residues" evidence="1">
    <location>
        <begin position="1"/>
        <end position="17"/>
    </location>
</feature>
<proteinExistence type="predicted"/>
<comment type="caution">
    <text evidence="3">The sequence shown here is derived from an EMBL/GenBank/DDBJ whole genome shotgun (WGS) entry which is preliminary data.</text>
</comment>
<name>A0A8S9M6Q8_BRACR</name>
<gene>
    <name evidence="3" type="ORF">F2Q70_00011519</name>
</gene>
<feature type="region of interest" description="Disordered" evidence="1">
    <location>
        <begin position="1"/>
        <end position="38"/>
    </location>
</feature>
<accession>A0A8S9M6Q8</accession>
<dbReference type="InterPro" id="IPR004312">
    <property type="entry name" value="ATHILA_Orf1_C"/>
</dbReference>
<dbReference type="AlphaFoldDB" id="A0A8S9M6Q8"/>
<dbReference type="EMBL" id="QGKY02000089">
    <property type="protein sequence ID" value="KAF2612873.1"/>
    <property type="molecule type" value="Genomic_DNA"/>
</dbReference>
<dbReference type="Pfam" id="PF03078">
    <property type="entry name" value="ATHILA"/>
    <property type="match status" value="1"/>
</dbReference>
<organism evidence="3">
    <name type="scientific">Brassica cretica</name>
    <name type="common">Mustard</name>
    <dbReference type="NCBI Taxonomy" id="69181"/>
    <lineage>
        <taxon>Eukaryota</taxon>
        <taxon>Viridiplantae</taxon>
        <taxon>Streptophyta</taxon>
        <taxon>Embryophyta</taxon>
        <taxon>Tracheophyta</taxon>
        <taxon>Spermatophyta</taxon>
        <taxon>Magnoliopsida</taxon>
        <taxon>eudicotyledons</taxon>
        <taxon>Gunneridae</taxon>
        <taxon>Pentapetalae</taxon>
        <taxon>rosids</taxon>
        <taxon>malvids</taxon>
        <taxon>Brassicales</taxon>
        <taxon>Brassicaceae</taxon>
        <taxon>Brassiceae</taxon>
        <taxon>Brassica</taxon>
    </lineage>
</organism>
<feature type="domain" description="Arabidopsis retrotransposon Orf1 C-terminal" evidence="2">
    <location>
        <begin position="127"/>
        <end position="256"/>
    </location>
</feature>
<evidence type="ECO:0000313" key="3">
    <source>
        <dbReference type="EMBL" id="KAF2612873.1"/>
    </source>
</evidence>
<protein>
    <recommendedName>
        <fullName evidence="2">Arabidopsis retrotransposon Orf1 C-terminal domain-containing protein</fullName>
    </recommendedName>
</protein>
<evidence type="ECO:0000259" key="2">
    <source>
        <dbReference type="Pfam" id="PF03078"/>
    </source>
</evidence>
<reference evidence="3" key="1">
    <citation type="submission" date="2019-12" db="EMBL/GenBank/DDBJ databases">
        <title>Genome sequencing and annotation of Brassica cretica.</title>
        <authorList>
            <person name="Studholme D.J."/>
            <person name="Sarris P.F."/>
        </authorList>
    </citation>
    <scope>NUCLEOTIDE SEQUENCE</scope>
    <source>
        <strain evidence="3">PFS-102/07</strain>
        <tissue evidence="3">Leaf</tissue>
    </source>
</reference>
<sequence>MPPRTKQESVKTPKITRENFVPPLNHNAPTSYPWSRKDQEGQPINIDDPMLLDFNCEGWDKESAKRYNSLLNIKILPTRFGHADTLVSLGLDTDVFETLHAMGIAPLCYRTHELYPDLVRQVLATAHIGNPTLRVIAKMVSNLLFAKDQTSKVTKGELHMLYSGLEDEICRAREIPIQSVNTNPRYHLIWMFYTRRDCLMRAENRSEEKKDRCGSLLTPPFKYFGIDLRSYMVNHEIEYIDTLYLIACHILHDDRNNCSRTVSGEQGRTSRVAIGTNHSMHHLLLRHTILLISSFTSTAGWTSIPPELIQLELDEEEVYAWPVAL</sequence>
<evidence type="ECO:0000256" key="1">
    <source>
        <dbReference type="SAM" id="MobiDB-lite"/>
    </source>
</evidence>